<feature type="domain" description="Bet v I/Major latex protein" evidence="2">
    <location>
        <begin position="164"/>
        <end position="268"/>
    </location>
</feature>
<name>A0AA41S0X6_PAPNU</name>
<evidence type="ECO:0000256" key="1">
    <source>
        <dbReference type="ARBA" id="ARBA00038242"/>
    </source>
</evidence>
<dbReference type="Gene3D" id="3.30.530.20">
    <property type="match status" value="2"/>
</dbReference>
<dbReference type="PANTHER" id="PTHR31338">
    <property type="entry name" value="POLYKETIDE CYCLASE/DEHYDRASE AND LIPID TRANSPORT SUPERFAMILY PROTEIN"/>
    <property type="match status" value="1"/>
</dbReference>
<proteinExistence type="inferred from homology"/>
<dbReference type="InterPro" id="IPR000916">
    <property type="entry name" value="Bet_v_I/MLP"/>
</dbReference>
<dbReference type="SMART" id="SM01037">
    <property type="entry name" value="Bet_v_1"/>
    <property type="match status" value="2"/>
</dbReference>
<dbReference type="Pfam" id="PF00407">
    <property type="entry name" value="Bet_v_1"/>
    <property type="match status" value="2"/>
</dbReference>
<dbReference type="InterPro" id="IPR052006">
    <property type="entry name" value="MLP-like"/>
</dbReference>
<gene>
    <name evidence="3" type="ORF">MKW94_006281</name>
</gene>
<accession>A0AA41S0X6</accession>
<keyword evidence="4" id="KW-1185">Reference proteome</keyword>
<sequence>MAHPHGISGLVGKLIAESEVNCNADKYYKILKHHEEVPEAIPHIITSAKAVEGEGITSGCIKEWEYNHEGKELVFKEKTTYTDETRTIHHSGVGGDVMNDYKKYDLTLVVNPKADGHGSVVKWTIDYEKINEDSPVPIPYLALLNQITEGDQLPPMAHPHGISGLVGKLVAESEVHCNADKYYKIFKHHEDVPKAVPHIYTGVKVVEGHGITSGCIKEWGYNHEGKTLVVREKTTYDDETRTILHSAIGGDLMNDYKKFDLILVVNPK</sequence>
<dbReference type="PANTHER" id="PTHR31338:SF16">
    <property type="entry name" value="POLYKETIDE CYCLASE_DEHYDRASE AND LIPID TRANSPORT SUPERFAMILY PROTEIN"/>
    <property type="match status" value="1"/>
</dbReference>
<dbReference type="EMBL" id="JAJJMA010060466">
    <property type="protein sequence ID" value="MCL7026725.1"/>
    <property type="molecule type" value="Genomic_DNA"/>
</dbReference>
<evidence type="ECO:0000313" key="3">
    <source>
        <dbReference type="EMBL" id="MCL7026725.1"/>
    </source>
</evidence>
<dbReference type="SUPFAM" id="SSF55961">
    <property type="entry name" value="Bet v1-like"/>
    <property type="match status" value="2"/>
</dbReference>
<dbReference type="CDD" id="cd07816">
    <property type="entry name" value="Bet_v1-like"/>
    <property type="match status" value="1"/>
</dbReference>
<evidence type="ECO:0000259" key="2">
    <source>
        <dbReference type="SMART" id="SM01037"/>
    </source>
</evidence>
<organism evidence="3 4">
    <name type="scientific">Papaver nudicaule</name>
    <name type="common">Iceland poppy</name>
    <dbReference type="NCBI Taxonomy" id="74823"/>
    <lineage>
        <taxon>Eukaryota</taxon>
        <taxon>Viridiplantae</taxon>
        <taxon>Streptophyta</taxon>
        <taxon>Embryophyta</taxon>
        <taxon>Tracheophyta</taxon>
        <taxon>Spermatophyta</taxon>
        <taxon>Magnoliopsida</taxon>
        <taxon>Ranunculales</taxon>
        <taxon>Papaveraceae</taxon>
        <taxon>Papaveroideae</taxon>
        <taxon>Papaver</taxon>
    </lineage>
</organism>
<feature type="domain" description="Bet v I/Major latex protein" evidence="2">
    <location>
        <begin position="9"/>
        <end position="156"/>
    </location>
</feature>
<dbReference type="Proteomes" id="UP001177140">
    <property type="component" value="Unassembled WGS sequence"/>
</dbReference>
<reference evidence="3" key="1">
    <citation type="submission" date="2022-03" db="EMBL/GenBank/DDBJ databases">
        <title>A functionally conserved STORR gene fusion in Papaver species that diverged 16.8 million years ago.</title>
        <authorList>
            <person name="Catania T."/>
        </authorList>
    </citation>
    <scope>NUCLEOTIDE SEQUENCE</scope>
    <source>
        <strain evidence="3">S-191538</strain>
    </source>
</reference>
<dbReference type="AlphaFoldDB" id="A0AA41S0X6"/>
<comment type="similarity">
    <text evidence="1">Belongs to the MLP family.</text>
</comment>
<comment type="caution">
    <text evidence="3">The sequence shown here is derived from an EMBL/GenBank/DDBJ whole genome shotgun (WGS) entry which is preliminary data.</text>
</comment>
<protein>
    <recommendedName>
        <fullName evidence="2">Bet v I/Major latex protein domain-containing protein</fullName>
    </recommendedName>
</protein>
<dbReference type="InterPro" id="IPR023393">
    <property type="entry name" value="START-like_dom_sf"/>
</dbReference>
<evidence type="ECO:0000313" key="4">
    <source>
        <dbReference type="Proteomes" id="UP001177140"/>
    </source>
</evidence>
<feature type="non-terminal residue" evidence="3">
    <location>
        <position position="268"/>
    </location>
</feature>
<dbReference type="GO" id="GO:0006952">
    <property type="term" value="P:defense response"/>
    <property type="evidence" value="ECO:0007669"/>
    <property type="project" value="InterPro"/>
</dbReference>